<dbReference type="Gene3D" id="1.10.10.10">
    <property type="entry name" value="Winged helix-like DNA-binding domain superfamily/Winged helix DNA-binding domain"/>
    <property type="match status" value="1"/>
</dbReference>
<keyword evidence="3" id="KW-1185">Reference proteome</keyword>
<evidence type="ECO:0000313" key="2">
    <source>
        <dbReference type="EMBL" id="NEN77778.1"/>
    </source>
</evidence>
<evidence type="ECO:0000313" key="3">
    <source>
        <dbReference type="Proteomes" id="UP000468687"/>
    </source>
</evidence>
<dbReference type="CDD" id="cd00090">
    <property type="entry name" value="HTH_ARSR"/>
    <property type="match status" value="1"/>
</dbReference>
<dbReference type="Proteomes" id="UP000468687">
    <property type="component" value="Unassembled WGS sequence"/>
</dbReference>
<name>A0A6P0HGL2_9ACTN</name>
<proteinExistence type="predicted"/>
<dbReference type="SMART" id="SM00418">
    <property type="entry name" value="HTH_ARSR"/>
    <property type="match status" value="1"/>
</dbReference>
<feature type="domain" description="HTH arsR-type" evidence="1">
    <location>
        <begin position="11"/>
        <end position="95"/>
    </location>
</feature>
<reference evidence="2 3" key="1">
    <citation type="journal article" date="2014" name="Int. J. Syst. Evol. Microbiol.">
        <title>Nocardioides zeae sp. nov., isolated from the stem of Zea mays.</title>
        <authorList>
            <person name="Glaeser S.P."/>
            <person name="McInroy J.A."/>
            <person name="Busse H.J."/>
            <person name="Kampfer P."/>
        </authorList>
    </citation>
    <scope>NUCLEOTIDE SEQUENCE [LARGE SCALE GENOMIC DNA]</scope>
    <source>
        <strain evidence="2 3">JCM 30728</strain>
    </source>
</reference>
<dbReference type="AlphaFoldDB" id="A0A6P0HGL2"/>
<sequence>MTDRPSITDPRALRAFAHPVRSRILEELNARGPQRSADLARLLDLPANQVSFHVRNLATYGLVEEAPELARDRRDRVWRAADGGDGFRLDLEAVAAAPGGTAVAAAWRGRAGARAHRAVDAAYTAARDPAVLRSITEATFLLTKDEATELEGELTAVLHRWTARSRAAGEVRGDGDGDGERAVYALLQVLQPRVPDEGEPGAGPED</sequence>
<dbReference type="InterPro" id="IPR011991">
    <property type="entry name" value="ArsR-like_HTH"/>
</dbReference>
<dbReference type="GO" id="GO:0003700">
    <property type="term" value="F:DNA-binding transcription factor activity"/>
    <property type="evidence" value="ECO:0007669"/>
    <property type="project" value="InterPro"/>
</dbReference>
<accession>A0A6P0HGL2</accession>
<gene>
    <name evidence="2" type="ORF">G3T38_05755</name>
</gene>
<dbReference type="InterPro" id="IPR036388">
    <property type="entry name" value="WH-like_DNA-bd_sf"/>
</dbReference>
<dbReference type="InterPro" id="IPR036390">
    <property type="entry name" value="WH_DNA-bd_sf"/>
</dbReference>
<dbReference type="Pfam" id="PF12840">
    <property type="entry name" value="HTH_20"/>
    <property type="match status" value="1"/>
</dbReference>
<dbReference type="SUPFAM" id="SSF46785">
    <property type="entry name" value="Winged helix' DNA-binding domain"/>
    <property type="match status" value="1"/>
</dbReference>
<comment type="caution">
    <text evidence="2">The sequence shown here is derived from an EMBL/GenBank/DDBJ whole genome shotgun (WGS) entry which is preliminary data.</text>
</comment>
<dbReference type="RefSeq" id="WP_163771143.1">
    <property type="nucleotide sequence ID" value="NZ_JAAGXA010000003.1"/>
</dbReference>
<organism evidence="2 3">
    <name type="scientific">Nocardioides zeae</name>
    <dbReference type="NCBI Taxonomy" id="1457234"/>
    <lineage>
        <taxon>Bacteria</taxon>
        <taxon>Bacillati</taxon>
        <taxon>Actinomycetota</taxon>
        <taxon>Actinomycetes</taxon>
        <taxon>Propionibacteriales</taxon>
        <taxon>Nocardioidaceae</taxon>
        <taxon>Nocardioides</taxon>
    </lineage>
</organism>
<dbReference type="EMBL" id="JAAGXA010000003">
    <property type="protein sequence ID" value="NEN77778.1"/>
    <property type="molecule type" value="Genomic_DNA"/>
</dbReference>
<protein>
    <submittedName>
        <fullName evidence="2">Helix-turn-helix transcriptional regulator</fullName>
    </submittedName>
</protein>
<dbReference type="InterPro" id="IPR001845">
    <property type="entry name" value="HTH_ArsR_DNA-bd_dom"/>
</dbReference>
<evidence type="ECO:0000259" key="1">
    <source>
        <dbReference type="SMART" id="SM00418"/>
    </source>
</evidence>